<evidence type="ECO:0000256" key="5">
    <source>
        <dbReference type="ARBA" id="ARBA00022598"/>
    </source>
</evidence>
<reference evidence="16 17" key="1">
    <citation type="journal article" date="2018" name="Int. J. Syst. Evol. Microbiol.">
        <title>Epidermidibacterium keratini gen. nov., sp. nov., a member of the family Sporichthyaceae, isolated from keratin epidermis.</title>
        <authorList>
            <person name="Lee D.G."/>
            <person name="Trujillo M.E."/>
            <person name="Kang S."/>
            <person name="Nam J.J."/>
            <person name="Kim Y.J."/>
        </authorList>
    </citation>
    <scope>NUCLEOTIDE SEQUENCE [LARGE SCALE GENOMIC DNA]</scope>
    <source>
        <strain evidence="16 17">EPI-7</strain>
    </source>
</reference>
<dbReference type="OrthoDB" id="9815130at2"/>
<dbReference type="GO" id="GO:0005829">
    <property type="term" value="C:cytosol"/>
    <property type="evidence" value="ECO:0007669"/>
    <property type="project" value="TreeGrafter"/>
</dbReference>
<comment type="similarity">
    <text evidence="2 13">Belongs to the class-I aminoacyl-tRNA synthetase family.</text>
</comment>
<keyword evidence="17" id="KW-1185">Reference proteome</keyword>
<feature type="binding site" evidence="13">
    <location>
        <position position="271"/>
    </location>
    <ligand>
        <name>ATP</name>
        <dbReference type="ChEBI" id="CHEBI:30616"/>
    </ligand>
</feature>
<dbReference type="HAMAP" id="MF_00041">
    <property type="entry name" value="Cys_tRNA_synth"/>
    <property type="match status" value="1"/>
</dbReference>
<dbReference type="RefSeq" id="WP_159546165.1">
    <property type="nucleotide sequence ID" value="NZ_CP047156.1"/>
</dbReference>
<evidence type="ECO:0000256" key="6">
    <source>
        <dbReference type="ARBA" id="ARBA00022723"/>
    </source>
</evidence>
<evidence type="ECO:0000256" key="9">
    <source>
        <dbReference type="ARBA" id="ARBA00022840"/>
    </source>
</evidence>
<dbReference type="InterPro" id="IPR056411">
    <property type="entry name" value="CysS_C"/>
</dbReference>
<comment type="catalytic activity">
    <reaction evidence="12 13">
        <text>tRNA(Cys) + L-cysteine + ATP = L-cysteinyl-tRNA(Cys) + AMP + diphosphate</text>
        <dbReference type="Rhea" id="RHEA:17773"/>
        <dbReference type="Rhea" id="RHEA-COMP:9661"/>
        <dbReference type="Rhea" id="RHEA-COMP:9679"/>
        <dbReference type="ChEBI" id="CHEBI:30616"/>
        <dbReference type="ChEBI" id="CHEBI:33019"/>
        <dbReference type="ChEBI" id="CHEBI:35235"/>
        <dbReference type="ChEBI" id="CHEBI:78442"/>
        <dbReference type="ChEBI" id="CHEBI:78517"/>
        <dbReference type="ChEBI" id="CHEBI:456215"/>
        <dbReference type="EC" id="6.1.1.16"/>
    </reaction>
</comment>
<dbReference type="EC" id="6.1.1.16" evidence="13"/>
<feature type="binding site" evidence="13">
    <location>
        <position position="241"/>
    </location>
    <ligand>
        <name>Zn(2+)</name>
        <dbReference type="ChEBI" id="CHEBI:29105"/>
    </ligand>
</feature>
<dbReference type="SUPFAM" id="SSF47323">
    <property type="entry name" value="Anticodon-binding domain of a subclass of class I aminoacyl-tRNA synthetases"/>
    <property type="match status" value="1"/>
</dbReference>
<feature type="binding site" evidence="13">
    <location>
        <position position="237"/>
    </location>
    <ligand>
        <name>Zn(2+)</name>
        <dbReference type="ChEBI" id="CHEBI:29105"/>
    </ligand>
</feature>
<evidence type="ECO:0000256" key="12">
    <source>
        <dbReference type="ARBA" id="ARBA00047398"/>
    </source>
</evidence>
<feature type="short sequence motif" description="'HIGH' region" evidence="13">
    <location>
        <begin position="31"/>
        <end position="41"/>
    </location>
</feature>
<dbReference type="Pfam" id="PF23493">
    <property type="entry name" value="CysS_C"/>
    <property type="match status" value="1"/>
</dbReference>
<accession>A0A7L4YQ69</accession>
<evidence type="ECO:0000259" key="15">
    <source>
        <dbReference type="SMART" id="SM00840"/>
    </source>
</evidence>
<dbReference type="NCBIfam" id="TIGR00435">
    <property type="entry name" value="cysS"/>
    <property type="match status" value="1"/>
</dbReference>
<evidence type="ECO:0000256" key="3">
    <source>
        <dbReference type="ARBA" id="ARBA00011245"/>
    </source>
</evidence>
<dbReference type="InterPro" id="IPR014729">
    <property type="entry name" value="Rossmann-like_a/b/a_fold"/>
</dbReference>
<evidence type="ECO:0000256" key="14">
    <source>
        <dbReference type="SAM" id="MobiDB-lite"/>
    </source>
</evidence>
<keyword evidence="11 13" id="KW-0030">Aminoacyl-tRNA synthetase</keyword>
<feature type="short sequence motif" description="'KMSKS' region" evidence="13">
    <location>
        <begin position="268"/>
        <end position="272"/>
    </location>
</feature>
<feature type="binding site" evidence="13">
    <location>
        <position position="212"/>
    </location>
    <ligand>
        <name>Zn(2+)</name>
        <dbReference type="ChEBI" id="CHEBI:29105"/>
    </ligand>
</feature>
<dbReference type="InterPro" id="IPR024909">
    <property type="entry name" value="Cys-tRNA/MSH_ligase"/>
</dbReference>
<evidence type="ECO:0000256" key="2">
    <source>
        <dbReference type="ARBA" id="ARBA00005594"/>
    </source>
</evidence>
<evidence type="ECO:0000256" key="11">
    <source>
        <dbReference type="ARBA" id="ARBA00023146"/>
    </source>
</evidence>
<dbReference type="InterPro" id="IPR015273">
    <property type="entry name" value="Cys-tRNA-synt_Ia_DALR"/>
</dbReference>
<organism evidence="16 17">
    <name type="scientific">Epidermidibacterium keratini</name>
    <dbReference type="NCBI Taxonomy" id="1891644"/>
    <lineage>
        <taxon>Bacteria</taxon>
        <taxon>Bacillati</taxon>
        <taxon>Actinomycetota</taxon>
        <taxon>Actinomycetes</taxon>
        <taxon>Sporichthyales</taxon>
        <taxon>Sporichthyaceae</taxon>
        <taxon>Epidermidibacterium</taxon>
    </lineage>
</organism>
<comment type="subunit">
    <text evidence="3 13">Monomer.</text>
</comment>
<keyword evidence="9 13" id="KW-0067">ATP-binding</keyword>
<dbReference type="PRINTS" id="PR00983">
    <property type="entry name" value="TRNASYNTHCYS"/>
</dbReference>
<name>A0A7L4YQ69_9ACTN</name>
<evidence type="ECO:0000313" key="17">
    <source>
        <dbReference type="Proteomes" id="UP000463857"/>
    </source>
</evidence>
<evidence type="ECO:0000256" key="1">
    <source>
        <dbReference type="ARBA" id="ARBA00004496"/>
    </source>
</evidence>
<keyword evidence="4 13" id="KW-0963">Cytoplasm</keyword>
<evidence type="ECO:0000256" key="8">
    <source>
        <dbReference type="ARBA" id="ARBA00022833"/>
    </source>
</evidence>
<dbReference type="GO" id="GO:0005524">
    <property type="term" value="F:ATP binding"/>
    <property type="evidence" value="ECO:0007669"/>
    <property type="project" value="UniProtKB-UniRule"/>
</dbReference>
<evidence type="ECO:0000256" key="10">
    <source>
        <dbReference type="ARBA" id="ARBA00022917"/>
    </source>
</evidence>
<protein>
    <recommendedName>
        <fullName evidence="13">Cysteine--tRNA ligase</fullName>
        <ecNumber evidence="13">6.1.1.16</ecNumber>
    </recommendedName>
    <alternativeName>
        <fullName evidence="13">Cysteinyl-tRNA synthetase</fullName>
        <shortName evidence="13">CysRS</shortName>
    </alternativeName>
</protein>
<evidence type="ECO:0000256" key="13">
    <source>
        <dbReference type="HAMAP-Rule" id="MF_00041"/>
    </source>
</evidence>
<dbReference type="CDD" id="cd00672">
    <property type="entry name" value="CysRS_core"/>
    <property type="match status" value="1"/>
</dbReference>
<dbReference type="Pfam" id="PF09190">
    <property type="entry name" value="DALR_2"/>
    <property type="match status" value="1"/>
</dbReference>
<keyword evidence="5 13" id="KW-0436">Ligase</keyword>
<evidence type="ECO:0000313" key="16">
    <source>
        <dbReference type="EMBL" id="QHC01063.1"/>
    </source>
</evidence>
<keyword evidence="10 13" id="KW-0648">Protein biosynthesis</keyword>
<dbReference type="Gene3D" id="3.40.50.620">
    <property type="entry name" value="HUPs"/>
    <property type="match status" value="1"/>
</dbReference>
<feature type="domain" description="Cysteinyl-tRNA synthetase class Ia DALR" evidence="15">
    <location>
        <begin position="343"/>
        <end position="404"/>
    </location>
</feature>
<keyword evidence="7 13" id="KW-0547">Nucleotide-binding</keyword>
<dbReference type="InParanoid" id="A0A7L4YQ69"/>
<dbReference type="PANTHER" id="PTHR10890">
    <property type="entry name" value="CYSTEINYL-TRNA SYNTHETASE"/>
    <property type="match status" value="1"/>
</dbReference>
<dbReference type="EMBL" id="CP047156">
    <property type="protein sequence ID" value="QHC01063.1"/>
    <property type="molecule type" value="Genomic_DNA"/>
</dbReference>
<keyword evidence="8 13" id="KW-0862">Zinc</keyword>
<feature type="region of interest" description="Disordered" evidence="14">
    <location>
        <begin position="158"/>
        <end position="178"/>
    </location>
</feature>
<dbReference type="InterPro" id="IPR009080">
    <property type="entry name" value="tRNAsynth_Ia_anticodon-bd"/>
</dbReference>
<dbReference type="Pfam" id="PF01406">
    <property type="entry name" value="tRNA-synt_1e"/>
    <property type="match status" value="1"/>
</dbReference>
<comment type="subcellular location">
    <subcellularLocation>
        <location evidence="1 13">Cytoplasm</location>
    </subcellularLocation>
</comment>
<dbReference type="KEGG" id="eke:EK0264_12685"/>
<dbReference type="PANTHER" id="PTHR10890:SF30">
    <property type="entry name" value="CYSTEINE--TRNA LIGASE"/>
    <property type="match status" value="1"/>
</dbReference>
<sequence>MSLRLYDSKTRSVRDFEPVTPGKVSMYVCGITVQGPPHIGHMRVAVAFDVVRRWLTRSGYDVTFIRNVTDIDDKILQKAADHDVDWWKWAYRFERVATEAYEVLGILPPSYEPRATGHITEMVEMMQLLIDKGHAYAVDGDVYFDVRSWPPYGELTGQKLGDLEPAADTESDAKKRDPRDFALWKAAKESEPATASWPTPWGRGRPGWHLECSAMIRRYLGPEFDIHGGGIDLRFPHHENEQAQSTAAGDPFAHFWMHNAWVTMAGEKMSKSLGNTLAIEELLHQARAVDLRFYLATVHYRSTIEFSDTSLTEARAAYERIENFIERTDIGEVDLSSVELPQAFVDAMNDDINVSEAMAVVYDAVREGNTAHGRGDDDRAAELATQVRAMLDVFGLDPCDEQWSVQAAAGQSVDAMVDYIAQQRYDARKAKDFATADRLRDLLADSGIAIEDTPDGWTWTR</sequence>
<dbReference type="GO" id="GO:0004817">
    <property type="term" value="F:cysteine-tRNA ligase activity"/>
    <property type="evidence" value="ECO:0007669"/>
    <property type="project" value="UniProtKB-UniRule"/>
</dbReference>
<dbReference type="SUPFAM" id="SSF52374">
    <property type="entry name" value="Nucleotidylyl transferase"/>
    <property type="match status" value="1"/>
</dbReference>
<gene>
    <name evidence="13" type="primary">cysS</name>
    <name evidence="16" type="ORF">EK0264_12685</name>
</gene>
<dbReference type="InterPro" id="IPR015803">
    <property type="entry name" value="Cys-tRNA-ligase"/>
</dbReference>
<keyword evidence="6 13" id="KW-0479">Metal-binding</keyword>
<dbReference type="FunFam" id="3.40.50.620:FF:000068">
    <property type="entry name" value="Cysteine--tRNA ligase"/>
    <property type="match status" value="1"/>
</dbReference>
<dbReference type="Gene3D" id="1.20.120.1910">
    <property type="entry name" value="Cysteine-tRNA ligase, C-terminal anti-codon recognition domain"/>
    <property type="match status" value="1"/>
</dbReference>
<dbReference type="GO" id="GO:0006423">
    <property type="term" value="P:cysteinyl-tRNA aminoacylation"/>
    <property type="evidence" value="ECO:0007669"/>
    <property type="project" value="UniProtKB-UniRule"/>
</dbReference>
<dbReference type="InterPro" id="IPR032678">
    <property type="entry name" value="tRNA-synt_1_cat_dom"/>
</dbReference>
<dbReference type="GO" id="GO:0008270">
    <property type="term" value="F:zinc ion binding"/>
    <property type="evidence" value="ECO:0007669"/>
    <property type="project" value="UniProtKB-UniRule"/>
</dbReference>
<evidence type="ECO:0000256" key="7">
    <source>
        <dbReference type="ARBA" id="ARBA00022741"/>
    </source>
</evidence>
<feature type="binding site" evidence="13">
    <location>
        <position position="29"/>
    </location>
    <ligand>
        <name>Zn(2+)</name>
        <dbReference type="ChEBI" id="CHEBI:29105"/>
    </ligand>
</feature>
<proteinExistence type="inferred from homology"/>
<dbReference type="AlphaFoldDB" id="A0A7L4YQ69"/>
<dbReference type="FunCoup" id="A0A7L4YQ69">
    <property type="interactions" value="311"/>
</dbReference>
<dbReference type="Proteomes" id="UP000463857">
    <property type="component" value="Chromosome"/>
</dbReference>
<dbReference type="SMART" id="SM00840">
    <property type="entry name" value="DALR_2"/>
    <property type="match status" value="1"/>
</dbReference>
<evidence type="ECO:0000256" key="4">
    <source>
        <dbReference type="ARBA" id="ARBA00022490"/>
    </source>
</evidence>
<comment type="cofactor">
    <cofactor evidence="13">
        <name>Zn(2+)</name>
        <dbReference type="ChEBI" id="CHEBI:29105"/>
    </cofactor>
    <text evidence="13">Binds 1 zinc ion per subunit.</text>
</comment>